<feature type="active site" description="Proton donor" evidence="2">
    <location>
        <position position="556"/>
    </location>
</feature>
<accession>A0A0U9HSG9</accession>
<protein>
    <submittedName>
        <fullName evidence="5">Putative GMC oxidoreductase</fullName>
    </submittedName>
</protein>
<dbReference type="InterPro" id="IPR012132">
    <property type="entry name" value="GMC_OxRdtase"/>
</dbReference>
<evidence type="ECO:0000256" key="2">
    <source>
        <dbReference type="PIRSR" id="PIRSR000137-1"/>
    </source>
</evidence>
<dbReference type="PROSITE" id="PS00624">
    <property type="entry name" value="GMC_OXRED_2"/>
    <property type="match status" value="1"/>
</dbReference>
<dbReference type="EMBL" id="GARF01000005">
    <property type="protein sequence ID" value="JAC88930.1"/>
    <property type="molecule type" value="mRNA"/>
</dbReference>
<evidence type="ECO:0000313" key="5">
    <source>
        <dbReference type="EMBL" id="JAC88930.1"/>
    </source>
</evidence>
<keyword evidence="3" id="KW-0285">Flavoprotein</keyword>
<dbReference type="InterPro" id="IPR007867">
    <property type="entry name" value="GMC_OxRtase_C"/>
</dbReference>
<dbReference type="Gene3D" id="3.30.560.10">
    <property type="entry name" value="Glucose Oxidase, domain 3"/>
    <property type="match status" value="1"/>
</dbReference>
<comment type="similarity">
    <text evidence="1">Belongs to the GMC oxidoreductase family.</text>
</comment>
<evidence type="ECO:0000256" key="1">
    <source>
        <dbReference type="ARBA" id="ARBA00010790"/>
    </source>
</evidence>
<dbReference type="SUPFAM" id="SSF54373">
    <property type="entry name" value="FAD-linked reductases, C-terminal domain"/>
    <property type="match status" value="1"/>
</dbReference>
<dbReference type="Pfam" id="PF05199">
    <property type="entry name" value="GMC_oxred_C"/>
    <property type="match status" value="1"/>
</dbReference>
<dbReference type="PANTHER" id="PTHR11552:SF158">
    <property type="entry name" value="GH23626P-RELATED"/>
    <property type="match status" value="1"/>
</dbReference>
<feature type="active site" description="Proton acceptor" evidence="2">
    <location>
        <position position="600"/>
    </location>
</feature>
<reference evidence="5" key="1">
    <citation type="journal article" date="2014" name="Proc. R. Soc. B">
        <title>Independently recruited oxidases from the glucose-methanol-choline oxidoreductase family enabled chemical defences in leaf beetle larvae (subtribe Chrysomelina) to evolve.</title>
        <authorList>
            <person name="Rahfeld P."/>
            <person name="Kirsch R."/>
            <person name="Kugel S."/>
            <person name="Wielsch N."/>
            <person name="Stock M."/>
            <person name="Groth M."/>
            <person name="Boland W."/>
            <person name="Burse A."/>
        </authorList>
    </citation>
    <scope>NUCLEOTIDE SEQUENCE</scope>
</reference>
<feature type="binding site" evidence="3">
    <location>
        <position position="287"/>
    </location>
    <ligand>
        <name>FAD</name>
        <dbReference type="ChEBI" id="CHEBI:57692"/>
    </ligand>
</feature>
<keyword evidence="3" id="KW-0274">FAD</keyword>
<dbReference type="Pfam" id="PF00732">
    <property type="entry name" value="GMC_oxred_N"/>
    <property type="match status" value="1"/>
</dbReference>
<dbReference type="InterPro" id="IPR000172">
    <property type="entry name" value="GMC_OxRdtase_N"/>
</dbReference>
<dbReference type="PIRSF" id="PIRSF000137">
    <property type="entry name" value="Alcohol_oxidase"/>
    <property type="match status" value="1"/>
</dbReference>
<evidence type="ECO:0000259" key="4">
    <source>
        <dbReference type="PROSITE" id="PS00624"/>
    </source>
</evidence>
<feature type="binding site" evidence="3">
    <location>
        <position position="151"/>
    </location>
    <ligand>
        <name>FAD</name>
        <dbReference type="ChEBI" id="CHEBI:57692"/>
    </ligand>
</feature>
<dbReference type="PANTHER" id="PTHR11552">
    <property type="entry name" value="GLUCOSE-METHANOL-CHOLINE GMC OXIDOREDUCTASE"/>
    <property type="match status" value="1"/>
</dbReference>
<name>A0A0U9HSG9_CHRPP</name>
<dbReference type="GO" id="GO:0016614">
    <property type="term" value="F:oxidoreductase activity, acting on CH-OH group of donors"/>
    <property type="evidence" value="ECO:0007669"/>
    <property type="project" value="InterPro"/>
</dbReference>
<dbReference type="InterPro" id="IPR036188">
    <property type="entry name" value="FAD/NAD-bd_sf"/>
</dbReference>
<feature type="domain" description="Glucose-methanol-choline oxidoreductase N-terminal" evidence="4">
    <location>
        <begin position="322"/>
        <end position="336"/>
    </location>
</feature>
<evidence type="ECO:0000256" key="3">
    <source>
        <dbReference type="PIRSR" id="PIRSR000137-2"/>
    </source>
</evidence>
<reference evidence="5" key="2">
    <citation type="submission" date="2016-01" db="EMBL/GenBank/DDBJ databases">
        <title>Tissue-specific transcript profiling for ABC transporters in the sequestering larvae of the phytophagous leaf beetle Chrysomela populi.</title>
        <authorList>
            <person name="Strauss A.S."/>
            <person name="Wang D."/>
            <person name="Stock M."/>
            <person name="Gretscher R.R."/>
            <person name="Groth M."/>
            <person name="Boland W."/>
            <person name="Burse A."/>
        </authorList>
    </citation>
    <scope>NUCLEOTIDE SEQUENCE</scope>
</reference>
<organism evidence="5">
    <name type="scientific">Chrysomela populi</name>
    <name type="common">Poplar leaf beetle</name>
    <name type="synonym">Melasoma populi</name>
    <dbReference type="NCBI Taxonomy" id="154003"/>
    <lineage>
        <taxon>Eukaryota</taxon>
        <taxon>Metazoa</taxon>
        <taxon>Ecdysozoa</taxon>
        <taxon>Arthropoda</taxon>
        <taxon>Hexapoda</taxon>
        <taxon>Insecta</taxon>
        <taxon>Pterygota</taxon>
        <taxon>Neoptera</taxon>
        <taxon>Endopterygota</taxon>
        <taxon>Coleoptera</taxon>
        <taxon>Polyphaga</taxon>
        <taxon>Cucujiformia</taxon>
        <taxon>Chrysomeloidea</taxon>
        <taxon>Chrysomelidae</taxon>
        <taxon>Chrysomelinae</taxon>
        <taxon>Chrysomelini</taxon>
        <taxon>Chrysomela</taxon>
    </lineage>
</organism>
<dbReference type="Gene3D" id="3.50.50.60">
    <property type="entry name" value="FAD/NAD(P)-binding domain"/>
    <property type="match status" value="1"/>
</dbReference>
<sequence>MLLHYSYYIFPLCISLSWSYTEYDVERYEKLINDGISASLNYVLPTDSRIYEPKLTRLPIDFGTWDFIVVGSGSTGSVVASRLSEISNWRVLVLEAGEFNSEFNTITRMSYEATIMSDYNWGYYSVPQNNSCLGFEENRCSHPRGKGIGGTALLNALIYLRGNKIDFDKWCGMGNPGWCYEDVLPLFKKSEDIHATDPEAPIDASYHSCGGPLRVQQQMPKSDLTTVFIQANMEMGSNLSDLNGYNQTGVMPFQVNTKFGRRQDSGTAFLLPVLNRKNLKVLTKSLVTKIVIRGNKTEGVIFVRNGIQYKVRARKEVIVSAGTINSPQLLMLSGIGPANHLSSKGIPVVKDLAVGSHFSDHIQVYGLVFSSNVTSPIHSLRKKIEEYLGEGMGFLSKFAPSQAVVYYRTPIQANPDYPNIELSFQDTNATSNALTKCQRWKPEVSDAIAGINSTSSFQIFLTPLHTKSQGTVRLKSSNPYEYPIIDPNVLSDPEEHDVRTVLEGLQLVMKIIDTEAFKKVNAQFSMKSPPACSHLEFRTEEFWRCAIKYITSHNNHPVSTCRMGPSPESGDVVDAQMRVHGVEKLRVADASIIPLSTSSHINSICYMIGEKLADIVKNTYLIKKSY</sequence>
<dbReference type="AlphaFoldDB" id="A0A0U9HSG9"/>
<dbReference type="SUPFAM" id="SSF51905">
    <property type="entry name" value="FAD/NAD(P)-binding domain"/>
    <property type="match status" value="1"/>
</dbReference>
<proteinExistence type="evidence at transcript level"/>
<comment type="cofactor">
    <cofactor evidence="3">
        <name>FAD</name>
        <dbReference type="ChEBI" id="CHEBI:57692"/>
    </cofactor>
</comment>
<dbReference type="GO" id="GO:0050660">
    <property type="term" value="F:flavin adenine dinucleotide binding"/>
    <property type="evidence" value="ECO:0007669"/>
    <property type="project" value="InterPro"/>
</dbReference>